<dbReference type="InterPro" id="IPR041255">
    <property type="entry name" value="LpxI_N"/>
</dbReference>
<dbReference type="PROSITE" id="PS51257">
    <property type="entry name" value="PROKAR_LIPOPROTEIN"/>
    <property type="match status" value="1"/>
</dbReference>
<dbReference type="RefSeq" id="WP_002727532.1">
    <property type="nucleotide sequence ID" value="NZ_CAHP01000015.1"/>
</dbReference>
<dbReference type="Gene3D" id="3.40.140.80">
    <property type="match status" value="1"/>
</dbReference>
<dbReference type="PANTHER" id="PTHR39962">
    <property type="entry name" value="BLL4848 PROTEIN"/>
    <property type="match status" value="1"/>
</dbReference>
<sequence>MASKNKLGIIAGGGCLPGLIAAACRAEGRPAHFLALSGHADPTVISAAGLPTDWIRLGEAGSGFESLRRAGVEEVVMVGPVRRPSLSELAPDFRTARFFARIGLKALGDDGLLRAVVAELESEGFRVVGIDQVLSSCLASPGLYGGPAPDVQAEADIARGIEVARALGAVDVGQAVVVQQGIVLGVEAIEGTDRLLDRCGRLARDGTGGVLVKLKKPGQDRRIDLPAIGTNTVAAAAAAGVRGIAVEADGALVLGREAVAEEARRLGVFVVGVTLS</sequence>
<dbReference type="InterPro" id="IPR010415">
    <property type="entry name" value="LpxI_C"/>
</dbReference>
<accession>H8FR99</accession>
<dbReference type="eggNOG" id="COG3494">
    <property type="taxonomic scope" value="Bacteria"/>
</dbReference>
<protein>
    <recommendedName>
        <fullName evidence="5">UDP-2,3-diacylglucosamine pyrophosphatase</fullName>
    </recommendedName>
</protein>
<keyword evidence="4" id="KW-1185">Reference proteome</keyword>
<dbReference type="PANTHER" id="PTHR39962:SF1">
    <property type="entry name" value="LPXI FAMILY PROTEIN"/>
    <property type="match status" value="1"/>
</dbReference>
<name>H8FR99_MAGML</name>
<dbReference type="Gene3D" id="3.40.50.20">
    <property type="match status" value="1"/>
</dbReference>
<reference evidence="3 4" key="1">
    <citation type="journal article" date="2012" name="J. Bacteriol.">
        <title>Draft Genome Sequence of the Purple Photosynthetic Bacterium Phaeospirillum molischianum DSM120, a Particularly Versatile Bacterium.</title>
        <authorList>
            <person name="Duquesne K."/>
            <person name="Prima V."/>
            <person name="Ji B."/>
            <person name="Rouy Z."/>
            <person name="Medigue C."/>
            <person name="Talla E."/>
            <person name="Sturgis J.N."/>
        </authorList>
    </citation>
    <scope>NUCLEOTIDE SEQUENCE [LARGE SCALE GENOMIC DNA]</scope>
    <source>
        <strain evidence="4">DSM120</strain>
    </source>
</reference>
<comment type="caution">
    <text evidence="3">The sequence shown here is derived from an EMBL/GenBank/DDBJ whole genome shotgun (WGS) entry which is preliminary data.</text>
</comment>
<evidence type="ECO:0000313" key="4">
    <source>
        <dbReference type="Proteomes" id="UP000004169"/>
    </source>
</evidence>
<dbReference type="InterPro" id="IPR053174">
    <property type="entry name" value="LpxI"/>
</dbReference>
<proteinExistence type="predicted"/>
<dbReference type="InterPro" id="IPR043167">
    <property type="entry name" value="LpxI_C_sf"/>
</dbReference>
<dbReference type="Pfam" id="PF17930">
    <property type="entry name" value="LpxI_N"/>
    <property type="match status" value="1"/>
</dbReference>
<dbReference type="AlphaFoldDB" id="H8FR99"/>
<evidence type="ECO:0000313" key="3">
    <source>
        <dbReference type="EMBL" id="CCG40887.1"/>
    </source>
</evidence>
<dbReference type="Pfam" id="PF06230">
    <property type="entry name" value="LpxI_C"/>
    <property type="match status" value="1"/>
</dbReference>
<gene>
    <name evidence="3" type="ORF">PHAMO_220005</name>
</gene>
<evidence type="ECO:0000259" key="1">
    <source>
        <dbReference type="Pfam" id="PF06230"/>
    </source>
</evidence>
<evidence type="ECO:0008006" key="5">
    <source>
        <dbReference type="Google" id="ProtNLM"/>
    </source>
</evidence>
<dbReference type="STRING" id="1150626.PHAMO_220005"/>
<dbReference type="OrthoDB" id="9789836at2"/>
<evidence type="ECO:0000259" key="2">
    <source>
        <dbReference type="Pfam" id="PF17930"/>
    </source>
</evidence>
<dbReference type="Proteomes" id="UP000004169">
    <property type="component" value="Unassembled WGS sequence"/>
</dbReference>
<feature type="domain" description="LpxI N-terminal" evidence="2">
    <location>
        <begin position="6"/>
        <end position="136"/>
    </location>
</feature>
<dbReference type="EMBL" id="CAHP01000015">
    <property type="protein sequence ID" value="CCG40887.1"/>
    <property type="molecule type" value="Genomic_DNA"/>
</dbReference>
<organism evidence="3 4">
    <name type="scientific">Magnetospirillum molischianum DSM 120</name>
    <dbReference type="NCBI Taxonomy" id="1150626"/>
    <lineage>
        <taxon>Bacteria</taxon>
        <taxon>Pseudomonadati</taxon>
        <taxon>Pseudomonadota</taxon>
        <taxon>Alphaproteobacteria</taxon>
        <taxon>Rhodospirillales</taxon>
        <taxon>Rhodospirillaceae</taxon>
        <taxon>Magnetospirillum</taxon>
    </lineage>
</organism>
<feature type="domain" description="LpxI C-terminal" evidence="1">
    <location>
        <begin position="142"/>
        <end position="271"/>
    </location>
</feature>